<keyword evidence="2" id="KW-0808">Transferase</keyword>
<dbReference type="SUPFAM" id="SSF53756">
    <property type="entry name" value="UDP-Glycosyltransferase/glycogen phosphorylase"/>
    <property type="match status" value="1"/>
</dbReference>
<accession>A0A6J4NC13</accession>
<evidence type="ECO:0000256" key="1">
    <source>
        <dbReference type="ARBA" id="ARBA00022676"/>
    </source>
</evidence>
<dbReference type="GO" id="GO:1901137">
    <property type="term" value="P:carbohydrate derivative biosynthetic process"/>
    <property type="evidence" value="ECO:0007669"/>
    <property type="project" value="UniProtKB-ARBA"/>
</dbReference>
<evidence type="ECO:0000259" key="3">
    <source>
        <dbReference type="Pfam" id="PF13579"/>
    </source>
</evidence>
<dbReference type="InterPro" id="IPR028098">
    <property type="entry name" value="Glyco_trans_4-like_N"/>
</dbReference>
<dbReference type="GO" id="GO:0016758">
    <property type="term" value="F:hexosyltransferase activity"/>
    <property type="evidence" value="ECO:0007669"/>
    <property type="project" value="TreeGrafter"/>
</dbReference>
<dbReference type="Gene3D" id="3.40.50.2000">
    <property type="entry name" value="Glycogen Phosphorylase B"/>
    <property type="match status" value="2"/>
</dbReference>
<evidence type="ECO:0000256" key="2">
    <source>
        <dbReference type="ARBA" id="ARBA00022679"/>
    </source>
</evidence>
<dbReference type="AlphaFoldDB" id="A0A6J4NC13"/>
<dbReference type="Pfam" id="PF13692">
    <property type="entry name" value="Glyco_trans_1_4"/>
    <property type="match status" value="1"/>
</dbReference>
<gene>
    <name evidence="4" type="ORF">AVDCRST_MAG47-1959</name>
</gene>
<protein>
    <recommendedName>
        <fullName evidence="3">Glycosyltransferase subfamily 4-like N-terminal domain-containing protein</fullName>
    </recommendedName>
</protein>
<sequence>MRVLHVAEVTHGGVITLVDTYSRHQAAAGHDVHALLRPEVDDVPAVRHDWSPVRRNPWALLRAERRLHQVAHALRPDVIHLHSFVPGVLGRTRSLQSAAAVVYQPHSFAFEAVPPAAAGLIARTERRMSRHTDRMVTNCHDEEAEGRSRGIVLPTTVVGLPVDTAHFAPRESEQATYQRDLGLDADFVAVCVGRLSRQKGQSLLAAAWEADPPPGAQLVFVGPGDPAEIAEAAPRTYGASILCAGAQDDVRPWLWAASVAVQPSLYEGQSVAMAEALACGVPVVMTDVNGAREAVAHEHERPAGAVVPVGDLRQVMSELTARQRQPELVASEAAVARERAVRLFSPETVMRRIENVYIEALAVHRASR</sequence>
<dbReference type="InterPro" id="IPR050194">
    <property type="entry name" value="Glycosyltransferase_grp1"/>
</dbReference>
<dbReference type="PANTHER" id="PTHR45947">
    <property type="entry name" value="SULFOQUINOVOSYL TRANSFERASE SQD2"/>
    <property type="match status" value="1"/>
</dbReference>
<feature type="domain" description="Glycosyltransferase subfamily 4-like N-terminal" evidence="3">
    <location>
        <begin position="12"/>
        <end position="151"/>
    </location>
</feature>
<proteinExistence type="predicted"/>
<dbReference type="EMBL" id="CADCUK010000131">
    <property type="protein sequence ID" value="CAA9378595.1"/>
    <property type="molecule type" value="Genomic_DNA"/>
</dbReference>
<evidence type="ECO:0000313" key="4">
    <source>
        <dbReference type="EMBL" id="CAA9378595.1"/>
    </source>
</evidence>
<organism evidence="4">
    <name type="scientific">uncultured Nocardioidaceae bacterium</name>
    <dbReference type="NCBI Taxonomy" id="253824"/>
    <lineage>
        <taxon>Bacteria</taxon>
        <taxon>Bacillati</taxon>
        <taxon>Actinomycetota</taxon>
        <taxon>Actinomycetes</taxon>
        <taxon>Propionibacteriales</taxon>
        <taxon>Nocardioidaceae</taxon>
        <taxon>environmental samples</taxon>
    </lineage>
</organism>
<reference evidence="4" key="1">
    <citation type="submission" date="2020-02" db="EMBL/GenBank/DDBJ databases">
        <authorList>
            <person name="Meier V. D."/>
        </authorList>
    </citation>
    <scope>NUCLEOTIDE SEQUENCE</scope>
    <source>
        <strain evidence="4">AVDCRST_MAG47</strain>
    </source>
</reference>
<name>A0A6J4NC13_9ACTN</name>
<dbReference type="Pfam" id="PF13579">
    <property type="entry name" value="Glyco_trans_4_4"/>
    <property type="match status" value="1"/>
</dbReference>
<dbReference type="PANTHER" id="PTHR45947:SF3">
    <property type="entry name" value="SULFOQUINOVOSYL TRANSFERASE SQD2"/>
    <property type="match status" value="1"/>
</dbReference>
<keyword evidence="1" id="KW-0328">Glycosyltransferase</keyword>